<keyword evidence="3" id="KW-1185">Reference proteome</keyword>
<organism evidence="2 3">
    <name type="scientific">Euplotes crassus</name>
    <dbReference type="NCBI Taxonomy" id="5936"/>
    <lineage>
        <taxon>Eukaryota</taxon>
        <taxon>Sar</taxon>
        <taxon>Alveolata</taxon>
        <taxon>Ciliophora</taxon>
        <taxon>Intramacronucleata</taxon>
        <taxon>Spirotrichea</taxon>
        <taxon>Hypotrichia</taxon>
        <taxon>Euplotida</taxon>
        <taxon>Euplotidae</taxon>
        <taxon>Moneuplotes</taxon>
    </lineage>
</organism>
<evidence type="ECO:0000313" key="3">
    <source>
        <dbReference type="Proteomes" id="UP001295684"/>
    </source>
</evidence>
<evidence type="ECO:0000256" key="1">
    <source>
        <dbReference type="SAM" id="MobiDB-lite"/>
    </source>
</evidence>
<comment type="caution">
    <text evidence="2">The sequence shown here is derived from an EMBL/GenBank/DDBJ whole genome shotgun (WGS) entry which is preliminary data.</text>
</comment>
<name>A0AAD2CZK2_EUPCR</name>
<reference evidence="2" key="1">
    <citation type="submission" date="2023-07" db="EMBL/GenBank/DDBJ databases">
        <authorList>
            <consortium name="AG Swart"/>
            <person name="Singh M."/>
            <person name="Singh A."/>
            <person name="Seah K."/>
            <person name="Emmerich C."/>
        </authorList>
    </citation>
    <scope>NUCLEOTIDE SEQUENCE</scope>
    <source>
        <strain evidence="2">DP1</strain>
    </source>
</reference>
<proteinExistence type="predicted"/>
<protein>
    <submittedName>
        <fullName evidence="2">Uncharacterized protein</fullName>
    </submittedName>
</protein>
<gene>
    <name evidence="2" type="ORF">ECRASSUSDP1_LOCUS16653</name>
</gene>
<dbReference type="Proteomes" id="UP001295684">
    <property type="component" value="Unassembled WGS sequence"/>
</dbReference>
<sequence length="256" mass="29186">MSLLNSLKIPHPSTSRNSRRRKNLLKISRFANFREKMPCYSNFKLYSDLTTVRSGSKKVVKFGTKDKHNKSHHSPLTRFPITHPKLGRTLTLKDLTENLGDQTDDLQCRRNLADKTTRDFSVNNYEFEDNPCIKLKATRNPKFLLSSTEETWDISEHLISDIDSSRIPSLMQFKSKTDRSLQEEGSQEPDTSKEVISLNTQLSTQKSSCSGQVIPAHCTYQSSCSRCSGILKRLSSLEQENNDLKTIINSLITQNL</sequence>
<dbReference type="AlphaFoldDB" id="A0AAD2CZK2"/>
<feature type="region of interest" description="Disordered" evidence="1">
    <location>
        <begin position="1"/>
        <end position="20"/>
    </location>
</feature>
<accession>A0AAD2CZK2</accession>
<evidence type="ECO:0000313" key="2">
    <source>
        <dbReference type="EMBL" id="CAI2375291.1"/>
    </source>
</evidence>
<dbReference type="EMBL" id="CAMPGE010016755">
    <property type="protein sequence ID" value="CAI2375291.1"/>
    <property type="molecule type" value="Genomic_DNA"/>
</dbReference>